<dbReference type="GO" id="GO:0005886">
    <property type="term" value="C:plasma membrane"/>
    <property type="evidence" value="ECO:0007669"/>
    <property type="project" value="UniProtKB-SubCell"/>
</dbReference>
<dbReference type="InterPro" id="IPR044751">
    <property type="entry name" value="Ion_transp-like_CBS"/>
</dbReference>
<evidence type="ECO:0000256" key="7">
    <source>
        <dbReference type="PROSITE-ProRule" id="PRU00703"/>
    </source>
</evidence>
<evidence type="ECO:0000256" key="5">
    <source>
        <dbReference type="ARBA" id="ARBA00022989"/>
    </source>
</evidence>
<dbReference type="InterPro" id="IPR002550">
    <property type="entry name" value="CNNM"/>
</dbReference>
<feature type="transmembrane region" description="Helical" evidence="9">
    <location>
        <begin position="99"/>
        <end position="120"/>
    </location>
</feature>
<dbReference type="Pfam" id="PF01595">
    <property type="entry name" value="CNNM"/>
    <property type="match status" value="1"/>
</dbReference>
<dbReference type="CDD" id="cd04590">
    <property type="entry name" value="CBS_pair_CorC_HlyC_assoc"/>
    <property type="match status" value="1"/>
</dbReference>
<evidence type="ECO:0000256" key="1">
    <source>
        <dbReference type="ARBA" id="ARBA00004651"/>
    </source>
</evidence>
<feature type="transmembrane region" description="Helical" evidence="9">
    <location>
        <begin position="56"/>
        <end position="79"/>
    </location>
</feature>
<comment type="subcellular location">
    <subcellularLocation>
        <location evidence="1">Cell membrane</location>
        <topology evidence="1">Multi-pass membrane protein</topology>
    </subcellularLocation>
</comment>
<dbReference type="PANTHER" id="PTHR43099:SF5">
    <property type="entry name" value="HLYC_CORC FAMILY TRANSPORTER"/>
    <property type="match status" value="1"/>
</dbReference>
<sequence length="354" mass="39686">MEWIIVIILLFFNGVLSCIEMAFASTNVPLLRDMAFKGNKTAKIFLDLRARPERTFAVIQIGITLIGALSAALGGGKVIKSILPYMKSFLGISGTTAEFVGIVLFVIPFTFFSVIIGELIPKAIAIRYPEEVSLASSRLLTIMTKIATPVVHILEQSTVKFLSLVGINSFLSSEEGAGVSELSLRSLHSFHRDYILNLFTLRFKKASEAMLPFSRVTTVRNSMGKEEILKIIIDCGHTRLPVISDEIEPQVIGILHTKEFIAMMDTKTEFSLTSLLRKPYFVNLNESILKMLKDFQGNRIHMAIVHQDNQIMGIVTLEDIVEEVLGEIYDEDDDGRVKKDWKQRVSTRRNQTKG</sequence>
<dbReference type="PANTHER" id="PTHR43099">
    <property type="entry name" value="UPF0053 PROTEIN YRKA"/>
    <property type="match status" value="1"/>
</dbReference>
<feature type="domain" description="CBS" evidence="10">
    <location>
        <begin position="275"/>
        <end position="331"/>
    </location>
</feature>
<feature type="domain" description="CBS" evidence="10">
    <location>
        <begin position="210"/>
        <end position="270"/>
    </location>
</feature>
<dbReference type="AlphaFoldDB" id="A0A533Q9S7"/>
<dbReference type="Proteomes" id="UP000319783">
    <property type="component" value="Unassembled WGS sequence"/>
</dbReference>
<dbReference type="PROSITE" id="PS51846">
    <property type="entry name" value="CNNM"/>
    <property type="match status" value="1"/>
</dbReference>
<dbReference type="InterPro" id="IPR000644">
    <property type="entry name" value="CBS_dom"/>
</dbReference>
<protein>
    <submittedName>
        <fullName evidence="12">Magnesium and cobalt efflux protein CorC</fullName>
    </submittedName>
</protein>
<dbReference type="InterPro" id="IPR051676">
    <property type="entry name" value="UPF0053_domain"/>
</dbReference>
<evidence type="ECO:0000259" key="11">
    <source>
        <dbReference type="PROSITE" id="PS51846"/>
    </source>
</evidence>
<comment type="caution">
    <text evidence="12">The sequence shown here is derived from an EMBL/GenBank/DDBJ whole genome shotgun (WGS) entry which is preliminary data.</text>
</comment>
<dbReference type="Gene3D" id="3.10.580.10">
    <property type="entry name" value="CBS-domain"/>
    <property type="match status" value="1"/>
</dbReference>
<dbReference type="PROSITE" id="PS51371">
    <property type="entry name" value="CBS"/>
    <property type="match status" value="2"/>
</dbReference>
<evidence type="ECO:0000313" key="12">
    <source>
        <dbReference type="EMBL" id="TLD41415.1"/>
    </source>
</evidence>
<keyword evidence="5 8" id="KW-1133">Transmembrane helix</keyword>
<evidence type="ECO:0000256" key="9">
    <source>
        <dbReference type="SAM" id="Phobius"/>
    </source>
</evidence>
<dbReference type="SUPFAM" id="SSF54631">
    <property type="entry name" value="CBS-domain pair"/>
    <property type="match status" value="1"/>
</dbReference>
<accession>A0A533Q9S7</accession>
<dbReference type="Pfam" id="PF00571">
    <property type="entry name" value="CBS"/>
    <property type="match status" value="1"/>
</dbReference>
<dbReference type="InterPro" id="IPR046342">
    <property type="entry name" value="CBS_dom_sf"/>
</dbReference>
<proteinExistence type="predicted"/>
<evidence type="ECO:0000256" key="2">
    <source>
        <dbReference type="ARBA" id="ARBA00022475"/>
    </source>
</evidence>
<evidence type="ECO:0000256" key="6">
    <source>
        <dbReference type="ARBA" id="ARBA00023136"/>
    </source>
</evidence>
<evidence type="ECO:0000256" key="8">
    <source>
        <dbReference type="PROSITE-ProRule" id="PRU01193"/>
    </source>
</evidence>
<keyword evidence="4" id="KW-0677">Repeat</keyword>
<evidence type="ECO:0000256" key="3">
    <source>
        <dbReference type="ARBA" id="ARBA00022692"/>
    </source>
</evidence>
<organism evidence="12 13">
    <name type="scientific">Candidatus Jettenia ecosi</name>
    <dbReference type="NCBI Taxonomy" id="2494326"/>
    <lineage>
        <taxon>Bacteria</taxon>
        <taxon>Pseudomonadati</taxon>
        <taxon>Planctomycetota</taxon>
        <taxon>Candidatus Brocadiia</taxon>
        <taxon>Candidatus Brocadiales</taxon>
        <taxon>Candidatus Brocadiaceae</taxon>
        <taxon>Candidatus Jettenia</taxon>
    </lineage>
</organism>
<dbReference type="EMBL" id="SULG01000049">
    <property type="protein sequence ID" value="TLD41415.1"/>
    <property type="molecule type" value="Genomic_DNA"/>
</dbReference>
<reference evidence="12 13" key="1">
    <citation type="submission" date="2019-04" db="EMBL/GenBank/DDBJ databases">
        <title>Genome of a novel bacterium Candidatus Jettenia ecosi reconstructed from metagenome of an anammox bioreactor.</title>
        <authorList>
            <person name="Mardanov A.V."/>
            <person name="Beletsky A.V."/>
            <person name="Ravin N.V."/>
            <person name="Botchkova E.A."/>
            <person name="Litti Y.V."/>
            <person name="Nozhevnikova A.N."/>
        </authorList>
    </citation>
    <scope>NUCLEOTIDE SEQUENCE [LARGE SCALE GENOMIC DNA]</scope>
    <source>
        <strain evidence="12">J2</strain>
    </source>
</reference>
<gene>
    <name evidence="12" type="ORF">JETT_2317</name>
</gene>
<evidence type="ECO:0000313" key="13">
    <source>
        <dbReference type="Proteomes" id="UP000319783"/>
    </source>
</evidence>
<keyword evidence="2" id="KW-1003">Cell membrane</keyword>
<keyword evidence="3 8" id="KW-0812">Transmembrane</keyword>
<keyword evidence="7" id="KW-0129">CBS domain</keyword>
<feature type="domain" description="CNNM transmembrane" evidence="11">
    <location>
        <begin position="1"/>
        <end position="184"/>
    </location>
</feature>
<evidence type="ECO:0000259" key="10">
    <source>
        <dbReference type="PROSITE" id="PS51371"/>
    </source>
</evidence>
<name>A0A533Q9S7_9BACT</name>
<keyword evidence="6 8" id="KW-0472">Membrane</keyword>
<evidence type="ECO:0000256" key="4">
    <source>
        <dbReference type="ARBA" id="ARBA00022737"/>
    </source>
</evidence>